<reference evidence="1 2" key="1">
    <citation type="journal article" date="2019" name="Sci. Rep.">
        <title>Orb-weaving spider Araneus ventricosus genome elucidates the spidroin gene catalogue.</title>
        <authorList>
            <person name="Kono N."/>
            <person name="Nakamura H."/>
            <person name="Ohtoshi R."/>
            <person name="Moran D.A.P."/>
            <person name="Shinohara A."/>
            <person name="Yoshida Y."/>
            <person name="Fujiwara M."/>
            <person name="Mori M."/>
            <person name="Tomita M."/>
            <person name="Arakawa K."/>
        </authorList>
    </citation>
    <scope>NUCLEOTIDE SEQUENCE [LARGE SCALE GENOMIC DNA]</scope>
</reference>
<name>A0A4Y2F379_ARAVE</name>
<keyword evidence="2" id="KW-1185">Reference proteome</keyword>
<gene>
    <name evidence="1" type="ORF">AVEN_7839_1</name>
</gene>
<evidence type="ECO:0000313" key="1">
    <source>
        <dbReference type="EMBL" id="GBM34786.1"/>
    </source>
</evidence>
<dbReference type="AlphaFoldDB" id="A0A4Y2F379"/>
<sequence length="109" mass="13008">MKLWTIEHHVSTYDCFVKNIESVTAVQCEFRRHFSNHRNQAVSTRVTILRWVLALRTRYTLMRKRPSRTTRKIRIPENIRFLSPVILLRKSSGGENSRTSRIMEDEVYS</sequence>
<protein>
    <submittedName>
        <fullName evidence="1">Uncharacterized protein</fullName>
    </submittedName>
</protein>
<evidence type="ECO:0000313" key="2">
    <source>
        <dbReference type="Proteomes" id="UP000499080"/>
    </source>
</evidence>
<comment type="caution">
    <text evidence="1">The sequence shown here is derived from an EMBL/GenBank/DDBJ whole genome shotgun (WGS) entry which is preliminary data.</text>
</comment>
<accession>A0A4Y2F379</accession>
<dbReference type="OrthoDB" id="6782743at2759"/>
<dbReference type="Proteomes" id="UP000499080">
    <property type="component" value="Unassembled WGS sequence"/>
</dbReference>
<dbReference type="EMBL" id="BGPR01000769">
    <property type="protein sequence ID" value="GBM34786.1"/>
    <property type="molecule type" value="Genomic_DNA"/>
</dbReference>
<proteinExistence type="predicted"/>
<organism evidence="1 2">
    <name type="scientific">Araneus ventricosus</name>
    <name type="common">Orbweaver spider</name>
    <name type="synonym">Epeira ventricosa</name>
    <dbReference type="NCBI Taxonomy" id="182803"/>
    <lineage>
        <taxon>Eukaryota</taxon>
        <taxon>Metazoa</taxon>
        <taxon>Ecdysozoa</taxon>
        <taxon>Arthropoda</taxon>
        <taxon>Chelicerata</taxon>
        <taxon>Arachnida</taxon>
        <taxon>Araneae</taxon>
        <taxon>Araneomorphae</taxon>
        <taxon>Entelegynae</taxon>
        <taxon>Araneoidea</taxon>
        <taxon>Araneidae</taxon>
        <taxon>Araneus</taxon>
    </lineage>
</organism>